<dbReference type="InParanoid" id="A0A200PVK9"/>
<feature type="domain" description="GST C-terminal" evidence="5">
    <location>
        <begin position="88"/>
        <end position="211"/>
    </location>
</feature>
<dbReference type="OMA" id="TWQQGPP"/>
<evidence type="ECO:0000256" key="3">
    <source>
        <dbReference type="ARBA" id="ARBA00047960"/>
    </source>
</evidence>
<evidence type="ECO:0000256" key="1">
    <source>
        <dbReference type="ARBA" id="ARBA00012452"/>
    </source>
</evidence>
<dbReference type="EC" id="2.5.1.18" evidence="1"/>
<proteinExistence type="predicted"/>
<dbReference type="InterPro" id="IPR010987">
    <property type="entry name" value="Glutathione-S-Trfase_C-like"/>
</dbReference>
<dbReference type="Gene3D" id="3.40.30.10">
    <property type="entry name" value="Glutaredoxin"/>
    <property type="match status" value="2"/>
</dbReference>
<feature type="domain" description="GST C-terminal" evidence="5">
    <location>
        <begin position="312"/>
        <end position="436"/>
    </location>
</feature>
<name>A0A200PVK9_MACCD</name>
<dbReference type="PROSITE" id="PS51354">
    <property type="entry name" value="GLUTAREDOXIN_2"/>
    <property type="match status" value="1"/>
</dbReference>
<dbReference type="InterPro" id="IPR040079">
    <property type="entry name" value="Glutathione_S-Trfase"/>
</dbReference>
<evidence type="ECO:0000313" key="6">
    <source>
        <dbReference type="EMBL" id="OVA02242.1"/>
    </source>
</evidence>
<dbReference type="InterPro" id="IPR058268">
    <property type="entry name" value="DUF7962"/>
</dbReference>
<dbReference type="CDD" id="cd03185">
    <property type="entry name" value="GST_C_Tau"/>
    <property type="match status" value="2"/>
</dbReference>
<accession>A0A200PVK9</accession>
<evidence type="ECO:0000313" key="7">
    <source>
        <dbReference type="Proteomes" id="UP000195402"/>
    </source>
</evidence>
<feature type="domain" description="GST N-terminal" evidence="4">
    <location>
        <begin position="227"/>
        <end position="306"/>
    </location>
</feature>
<dbReference type="InterPro" id="IPR004046">
    <property type="entry name" value="GST_C"/>
</dbReference>
<dbReference type="Gene3D" id="1.20.1050.10">
    <property type="match status" value="2"/>
</dbReference>
<dbReference type="GO" id="GO:0006749">
    <property type="term" value="P:glutathione metabolic process"/>
    <property type="evidence" value="ECO:0007669"/>
    <property type="project" value="InterPro"/>
</dbReference>
<dbReference type="CDD" id="cd03058">
    <property type="entry name" value="GST_N_Tau"/>
    <property type="match status" value="2"/>
</dbReference>
<dbReference type="STRING" id="56857.A0A200PVK9"/>
<dbReference type="AlphaFoldDB" id="A0A200PVK9"/>
<dbReference type="InterPro" id="IPR036282">
    <property type="entry name" value="Glutathione-S-Trfase_C_sf"/>
</dbReference>
<dbReference type="GO" id="GO:0005737">
    <property type="term" value="C:cytoplasm"/>
    <property type="evidence" value="ECO:0007669"/>
    <property type="project" value="TreeGrafter"/>
</dbReference>
<dbReference type="FunFam" id="3.40.30.10:FF:000014">
    <property type="entry name" value="Tau class glutathione S-transferase"/>
    <property type="match status" value="1"/>
</dbReference>
<dbReference type="InterPro" id="IPR004045">
    <property type="entry name" value="Glutathione_S-Trfase_N"/>
</dbReference>
<dbReference type="SFLD" id="SFLDG01152">
    <property type="entry name" value="Main.3:_Omega-_and_Tau-like"/>
    <property type="match status" value="2"/>
</dbReference>
<keyword evidence="7" id="KW-1185">Reference proteome</keyword>
<dbReference type="InterPro" id="IPR045073">
    <property type="entry name" value="Omega/Tau-like"/>
</dbReference>
<dbReference type="Pfam" id="PF02798">
    <property type="entry name" value="GST_N"/>
    <property type="match status" value="2"/>
</dbReference>
<reference evidence="6 7" key="1">
    <citation type="journal article" date="2017" name="Mol. Plant">
        <title>The Genome of Medicinal Plant Macleaya cordata Provides New Insights into Benzylisoquinoline Alkaloids Metabolism.</title>
        <authorList>
            <person name="Liu X."/>
            <person name="Liu Y."/>
            <person name="Huang P."/>
            <person name="Ma Y."/>
            <person name="Qing Z."/>
            <person name="Tang Q."/>
            <person name="Cao H."/>
            <person name="Cheng P."/>
            <person name="Zheng Y."/>
            <person name="Yuan Z."/>
            <person name="Zhou Y."/>
            <person name="Liu J."/>
            <person name="Tang Z."/>
            <person name="Zhuo Y."/>
            <person name="Zhang Y."/>
            <person name="Yu L."/>
            <person name="Huang J."/>
            <person name="Yang P."/>
            <person name="Peng Q."/>
            <person name="Zhang J."/>
            <person name="Jiang W."/>
            <person name="Zhang Z."/>
            <person name="Lin K."/>
            <person name="Ro D.K."/>
            <person name="Chen X."/>
            <person name="Xiong X."/>
            <person name="Shang Y."/>
            <person name="Huang S."/>
            <person name="Zeng J."/>
        </authorList>
    </citation>
    <scope>NUCLEOTIDE SEQUENCE [LARGE SCALE GENOMIC DNA]</scope>
    <source>
        <strain evidence="7">cv. BLH2017</strain>
        <tissue evidence="6">Root</tissue>
    </source>
</reference>
<evidence type="ECO:0000259" key="5">
    <source>
        <dbReference type="PROSITE" id="PS50405"/>
    </source>
</evidence>
<dbReference type="FunFam" id="3.40.30.10:FF:000197">
    <property type="entry name" value="Glutathione S-transferase U10"/>
    <property type="match status" value="1"/>
</dbReference>
<dbReference type="GO" id="GO:0004364">
    <property type="term" value="F:glutathione transferase activity"/>
    <property type="evidence" value="ECO:0007669"/>
    <property type="project" value="UniProtKB-EC"/>
</dbReference>
<feature type="domain" description="GST N-terminal" evidence="4">
    <location>
        <begin position="3"/>
        <end position="82"/>
    </location>
</feature>
<dbReference type="PROSITE" id="PS50404">
    <property type="entry name" value="GST_NTER"/>
    <property type="match status" value="2"/>
</dbReference>
<dbReference type="SFLD" id="SFLDS00019">
    <property type="entry name" value="Glutathione_Transferase_(cytos"/>
    <property type="match status" value="2"/>
</dbReference>
<protein>
    <recommendedName>
        <fullName evidence="1">glutathione transferase</fullName>
        <ecNumber evidence="1">2.5.1.18</ecNumber>
    </recommendedName>
</protein>
<evidence type="ECO:0000259" key="4">
    <source>
        <dbReference type="PROSITE" id="PS50404"/>
    </source>
</evidence>
<dbReference type="Proteomes" id="UP000195402">
    <property type="component" value="Unassembled WGS sequence"/>
</dbReference>
<dbReference type="Pfam" id="PF25907">
    <property type="entry name" value="DUF7962"/>
    <property type="match status" value="1"/>
</dbReference>
<dbReference type="SFLD" id="SFLDG00358">
    <property type="entry name" value="Main_(cytGST)"/>
    <property type="match status" value="2"/>
</dbReference>
<dbReference type="InterPro" id="IPR036249">
    <property type="entry name" value="Thioredoxin-like_sf"/>
</dbReference>
<dbReference type="OrthoDB" id="4951845at2759"/>
<comment type="caution">
    <text evidence="6">The sequence shown here is derived from an EMBL/GenBank/DDBJ whole genome shotgun (WGS) entry which is preliminary data.</text>
</comment>
<dbReference type="EMBL" id="MVGT01003956">
    <property type="protein sequence ID" value="OVA02242.1"/>
    <property type="molecule type" value="Genomic_DNA"/>
</dbReference>
<dbReference type="FunFam" id="1.20.1050.10:FF:000012">
    <property type="entry name" value="Tau class glutathione S-transferase"/>
    <property type="match status" value="2"/>
</dbReference>
<evidence type="ECO:0000256" key="2">
    <source>
        <dbReference type="ARBA" id="ARBA00022679"/>
    </source>
</evidence>
<dbReference type="PROSITE" id="PS50405">
    <property type="entry name" value="GST_CTER"/>
    <property type="match status" value="2"/>
</dbReference>
<gene>
    <name evidence="6" type="ORF">BVC80_9099g30</name>
</gene>
<dbReference type="PANTHER" id="PTHR11260">
    <property type="entry name" value="GLUTATHIONE S-TRANSFERASE, GST, SUPERFAMILY, GST DOMAIN CONTAINING"/>
    <property type="match status" value="1"/>
</dbReference>
<dbReference type="Pfam" id="PF00043">
    <property type="entry name" value="GST_C"/>
    <property type="match status" value="1"/>
</dbReference>
<keyword evidence="2 6" id="KW-0808">Transferase</keyword>
<dbReference type="SUPFAM" id="SSF52833">
    <property type="entry name" value="Thioredoxin-like"/>
    <property type="match status" value="2"/>
</dbReference>
<organism evidence="6 7">
    <name type="scientific">Macleaya cordata</name>
    <name type="common">Five-seeded plume-poppy</name>
    <name type="synonym">Bocconia cordata</name>
    <dbReference type="NCBI Taxonomy" id="56857"/>
    <lineage>
        <taxon>Eukaryota</taxon>
        <taxon>Viridiplantae</taxon>
        <taxon>Streptophyta</taxon>
        <taxon>Embryophyta</taxon>
        <taxon>Tracheophyta</taxon>
        <taxon>Spermatophyta</taxon>
        <taxon>Magnoliopsida</taxon>
        <taxon>Ranunculales</taxon>
        <taxon>Papaveraceae</taxon>
        <taxon>Papaveroideae</taxon>
        <taxon>Macleaya</taxon>
    </lineage>
</organism>
<dbReference type="InterPro" id="IPR045074">
    <property type="entry name" value="GST_C_Tau"/>
</dbReference>
<dbReference type="PANTHER" id="PTHR11260:SF676">
    <property type="entry name" value="GLUTATHIONE S-TRANSFERASE U8"/>
    <property type="match status" value="1"/>
</dbReference>
<sequence>MDEQVKLFGIWSSPYSCRVVWALKLKGINYEFVDEDLRNKSDLLLQYNPVHKKIPVLAHGGKPIAESMIIIEYIDETWPENHPLLPKDPYERSVARFWTNFVDVKSSALRTCLFTAGEEQEKAIRETMEILRTIEEHARLGDENKKFFGGDTIGMTDLACGVLGHWLGVIEEVIEVKMIKAHTFPRLHAWIERFKEVPVIKDNLPNRDKPLLMSIIVIVSSLTMDEEEVKLFGNVLSTYCYRVVWALELKGVKYEYIKEDLRNKSDLLLHYNPVHKKVPVLVHGGNSVSESMVIVEYIEEAWPEKYPLLPKDPYERSVARFWAKFAENLDPTILRFICSLGEEQEKAMKEILEMLRSIEEHGIGGKKKFFGGDAIGFADLAFGRLVHMTEVIEEIVGVKLVEAHTFPSLYGWIERFKEVPVIKENLPNRDRLAAYFKRRREVALASP</sequence>
<dbReference type="SUPFAM" id="SSF47616">
    <property type="entry name" value="GST C-terminal domain-like"/>
    <property type="match status" value="2"/>
</dbReference>
<comment type="catalytic activity">
    <reaction evidence="3">
        <text>RX + glutathione = an S-substituted glutathione + a halide anion + H(+)</text>
        <dbReference type="Rhea" id="RHEA:16437"/>
        <dbReference type="ChEBI" id="CHEBI:15378"/>
        <dbReference type="ChEBI" id="CHEBI:16042"/>
        <dbReference type="ChEBI" id="CHEBI:17792"/>
        <dbReference type="ChEBI" id="CHEBI:57925"/>
        <dbReference type="ChEBI" id="CHEBI:90779"/>
        <dbReference type="EC" id="2.5.1.18"/>
    </reaction>
</comment>